<organism evidence="5 6">
    <name type="scientific">Trichoderma asperellum</name>
    <name type="common">Filamentous fungus</name>
    <dbReference type="NCBI Taxonomy" id="101201"/>
    <lineage>
        <taxon>Eukaryota</taxon>
        <taxon>Fungi</taxon>
        <taxon>Dikarya</taxon>
        <taxon>Ascomycota</taxon>
        <taxon>Pezizomycotina</taxon>
        <taxon>Sordariomycetes</taxon>
        <taxon>Hypocreomycetidae</taxon>
        <taxon>Hypocreales</taxon>
        <taxon>Hypocreaceae</taxon>
        <taxon>Trichoderma</taxon>
    </lineage>
</organism>
<evidence type="ECO:0000256" key="1">
    <source>
        <dbReference type="ARBA" id="ARBA00007409"/>
    </source>
</evidence>
<evidence type="ECO:0000259" key="3">
    <source>
        <dbReference type="PROSITE" id="PS50404"/>
    </source>
</evidence>
<dbReference type="InterPro" id="IPR040079">
    <property type="entry name" value="Glutathione_S-Trfase"/>
</dbReference>
<dbReference type="PANTHER" id="PTHR44051">
    <property type="entry name" value="GLUTATHIONE S-TRANSFERASE-RELATED"/>
    <property type="match status" value="1"/>
</dbReference>
<dbReference type="InterPro" id="IPR004045">
    <property type="entry name" value="Glutathione_S-Trfase_N"/>
</dbReference>
<dbReference type="Gene3D" id="3.40.30.10">
    <property type="entry name" value="Glutaredoxin"/>
    <property type="match status" value="1"/>
</dbReference>
<evidence type="ECO:0000259" key="4">
    <source>
        <dbReference type="PROSITE" id="PS50405"/>
    </source>
</evidence>
<dbReference type="CDD" id="cd03048">
    <property type="entry name" value="GST_N_Ure2p_like"/>
    <property type="match status" value="1"/>
</dbReference>
<dbReference type="PROSITE" id="PS50405">
    <property type="entry name" value="GST_CTER"/>
    <property type="match status" value="1"/>
</dbReference>
<comment type="similarity">
    <text evidence="1 2">Belongs to the GST superfamily.</text>
</comment>
<dbReference type="Pfam" id="PF02798">
    <property type="entry name" value="GST_N"/>
    <property type="match status" value="1"/>
</dbReference>
<dbReference type="AlphaFoldDB" id="A0A6V8R139"/>
<feature type="domain" description="GST N-terminal" evidence="3">
    <location>
        <begin position="4"/>
        <end position="90"/>
    </location>
</feature>
<dbReference type="Pfam" id="PF00043">
    <property type="entry name" value="GST_C"/>
    <property type="match status" value="1"/>
</dbReference>
<dbReference type="Gene3D" id="1.20.1050.10">
    <property type="match status" value="1"/>
</dbReference>
<dbReference type="OrthoDB" id="422574at2759"/>
<proteinExistence type="inferred from homology"/>
<sequence>MGIKTDITLYTALTPNGIKVPILLEELELEYKLYHVKLRENEQKLPWFLDINPNGRIPAMTDTWANGKQHRIFESGAILEYLVERYDKENRFSYPKDSPEYWEVKSWLSWQIGGLGPMQGQLEHFRRYAVEKIEYGINRYDNETNRLYNTMEAHLAKSPHGLLVGDRITIADIACLGWVANHDLDGVPLDKYPHLEKWLKKLLARPSYEKAQRMLS</sequence>
<dbReference type="SFLD" id="SFLDS00019">
    <property type="entry name" value="Glutathione_Transferase_(cytos"/>
    <property type="match status" value="1"/>
</dbReference>
<dbReference type="SFLD" id="SFLDG01151">
    <property type="entry name" value="Main.2:_Nu-like"/>
    <property type="match status" value="1"/>
</dbReference>
<reference evidence="5 6" key="1">
    <citation type="submission" date="2020-07" db="EMBL/GenBank/DDBJ databases">
        <title>Trichoderma asperellum IC-1 whole genome shotgun sequence.</title>
        <authorList>
            <person name="Kanamasa S."/>
            <person name="Takahashi H."/>
        </authorList>
    </citation>
    <scope>NUCLEOTIDE SEQUENCE [LARGE SCALE GENOMIC DNA]</scope>
    <source>
        <strain evidence="5 6">IC-1</strain>
    </source>
</reference>
<dbReference type="PROSITE" id="PS50404">
    <property type="entry name" value="GST_NTER"/>
    <property type="match status" value="1"/>
</dbReference>
<dbReference type="InterPro" id="IPR010987">
    <property type="entry name" value="Glutathione-S-Trfase_C-like"/>
</dbReference>
<name>A0A6V8R139_TRIAP</name>
<dbReference type="PANTHER" id="PTHR44051:SF8">
    <property type="entry name" value="GLUTATHIONE S-TRANSFERASE GSTA"/>
    <property type="match status" value="1"/>
</dbReference>
<dbReference type="InterPro" id="IPR036249">
    <property type="entry name" value="Thioredoxin-like_sf"/>
</dbReference>
<dbReference type="InterPro" id="IPR036282">
    <property type="entry name" value="Glutathione-S-Trfase_C_sf"/>
</dbReference>
<dbReference type="SUPFAM" id="SSF52833">
    <property type="entry name" value="Thioredoxin-like"/>
    <property type="match status" value="1"/>
</dbReference>
<dbReference type="Proteomes" id="UP000517252">
    <property type="component" value="Unassembled WGS sequence"/>
</dbReference>
<dbReference type="InterPro" id="IPR004046">
    <property type="entry name" value="GST_C"/>
</dbReference>
<dbReference type="SFLD" id="SFLDG00358">
    <property type="entry name" value="Main_(cytGST)"/>
    <property type="match status" value="1"/>
</dbReference>
<evidence type="ECO:0000313" key="5">
    <source>
        <dbReference type="EMBL" id="GFP58549.1"/>
    </source>
</evidence>
<feature type="domain" description="GST C-terminal" evidence="4">
    <location>
        <begin position="97"/>
        <end position="216"/>
    </location>
</feature>
<protein>
    <submittedName>
        <fullName evidence="5">Disulfide-bond oxidoreductase YfcG</fullName>
    </submittedName>
</protein>
<dbReference type="SUPFAM" id="SSF47616">
    <property type="entry name" value="GST C-terminal domain-like"/>
    <property type="match status" value="1"/>
</dbReference>
<comment type="caution">
    <text evidence="5">The sequence shown here is derived from an EMBL/GenBank/DDBJ whole genome shotgun (WGS) entry which is preliminary data.</text>
</comment>
<accession>A0A6V8R139</accession>
<evidence type="ECO:0000313" key="6">
    <source>
        <dbReference type="Proteomes" id="UP000517252"/>
    </source>
</evidence>
<gene>
    <name evidence="5" type="ORF">TASIC1_0010036000</name>
</gene>
<dbReference type="EMBL" id="BLZH01000010">
    <property type="protein sequence ID" value="GFP58549.1"/>
    <property type="molecule type" value="Genomic_DNA"/>
</dbReference>
<evidence type="ECO:0000256" key="2">
    <source>
        <dbReference type="RuleBase" id="RU003494"/>
    </source>
</evidence>